<dbReference type="SMART" id="SM00382">
    <property type="entry name" value="AAA"/>
    <property type="match status" value="2"/>
</dbReference>
<dbReference type="PANTHER" id="PTHR43553">
    <property type="entry name" value="HEAVY METAL TRANSPORTER"/>
    <property type="match status" value="1"/>
</dbReference>
<dbReference type="Pfam" id="PF00005">
    <property type="entry name" value="ABC_tran"/>
    <property type="match status" value="2"/>
</dbReference>
<keyword evidence="4" id="KW-1003">Cell membrane</keyword>
<dbReference type="CDD" id="cd03225">
    <property type="entry name" value="ABC_cobalt_CbiO_domain1"/>
    <property type="match status" value="2"/>
</dbReference>
<dbReference type="EMBL" id="JAJEPS010000002">
    <property type="protein sequence ID" value="MCC2125108.1"/>
    <property type="molecule type" value="Genomic_DNA"/>
</dbReference>
<keyword evidence="7" id="KW-1278">Translocase</keyword>
<dbReference type="InterPro" id="IPR003593">
    <property type="entry name" value="AAA+_ATPase"/>
</dbReference>
<organism evidence="10 11">
    <name type="scientific">Hominiventricola filiformis</name>
    <dbReference type="NCBI Taxonomy" id="2885352"/>
    <lineage>
        <taxon>Bacteria</taxon>
        <taxon>Bacillati</taxon>
        <taxon>Bacillota</taxon>
        <taxon>Clostridia</taxon>
        <taxon>Lachnospirales</taxon>
        <taxon>Lachnospiraceae</taxon>
        <taxon>Hominiventricola</taxon>
    </lineage>
</organism>
<dbReference type="Proteomes" id="UP001198220">
    <property type="component" value="Unassembled WGS sequence"/>
</dbReference>
<feature type="domain" description="ABC transporter" evidence="9">
    <location>
        <begin position="313"/>
        <end position="529"/>
    </location>
</feature>
<evidence type="ECO:0000259" key="9">
    <source>
        <dbReference type="PROSITE" id="PS50893"/>
    </source>
</evidence>
<keyword evidence="5" id="KW-0547">Nucleotide-binding</keyword>
<evidence type="ECO:0000256" key="2">
    <source>
        <dbReference type="ARBA" id="ARBA00005417"/>
    </source>
</evidence>
<evidence type="ECO:0000256" key="5">
    <source>
        <dbReference type="ARBA" id="ARBA00022741"/>
    </source>
</evidence>
<name>A0AAE3A7Z7_9FIRM</name>
<dbReference type="GO" id="GO:0005524">
    <property type="term" value="F:ATP binding"/>
    <property type="evidence" value="ECO:0007669"/>
    <property type="project" value="UniProtKB-KW"/>
</dbReference>
<proteinExistence type="inferred from homology"/>
<dbReference type="InterPro" id="IPR003439">
    <property type="entry name" value="ABC_transporter-like_ATP-bd"/>
</dbReference>
<comment type="similarity">
    <text evidence="2">Belongs to the ABC transporter superfamily.</text>
</comment>
<evidence type="ECO:0000256" key="7">
    <source>
        <dbReference type="ARBA" id="ARBA00022967"/>
    </source>
</evidence>
<evidence type="ECO:0000256" key="3">
    <source>
        <dbReference type="ARBA" id="ARBA00022448"/>
    </source>
</evidence>
<keyword evidence="3" id="KW-0813">Transport</keyword>
<dbReference type="InterPro" id="IPR017871">
    <property type="entry name" value="ABC_transporter-like_CS"/>
</dbReference>
<dbReference type="GO" id="GO:0042626">
    <property type="term" value="F:ATPase-coupled transmembrane transporter activity"/>
    <property type="evidence" value="ECO:0007669"/>
    <property type="project" value="TreeGrafter"/>
</dbReference>
<gene>
    <name evidence="10" type="ORF">LKD36_02820</name>
</gene>
<dbReference type="PROSITE" id="PS00211">
    <property type="entry name" value="ABC_TRANSPORTER_1"/>
    <property type="match status" value="2"/>
</dbReference>
<reference evidence="10 11" key="1">
    <citation type="submission" date="2021-10" db="EMBL/GenBank/DDBJ databases">
        <title>Anaerobic single-cell dispensing facilitates the cultivation of human gut bacteria.</title>
        <authorList>
            <person name="Afrizal A."/>
        </authorList>
    </citation>
    <scope>NUCLEOTIDE SEQUENCE [LARGE SCALE GENOMIC DNA]</scope>
    <source>
        <strain evidence="10 11">CLA-AA-H276</strain>
    </source>
</reference>
<evidence type="ECO:0000256" key="6">
    <source>
        <dbReference type="ARBA" id="ARBA00022840"/>
    </source>
</evidence>
<evidence type="ECO:0000313" key="11">
    <source>
        <dbReference type="Proteomes" id="UP001198220"/>
    </source>
</evidence>
<dbReference type="PROSITE" id="PS50893">
    <property type="entry name" value="ABC_TRANSPORTER_2"/>
    <property type="match status" value="2"/>
</dbReference>
<accession>A0AAE3A7Z7</accession>
<evidence type="ECO:0000256" key="4">
    <source>
        <dbReference type="ARBA" id="ARBA00022475"/>
    </source>
</evidence>
<dbReference type="SUPFAM" id="SSF52540">
    <property type="entry name" value="P-loop containing nucleoside triphosphate hydrolases"/>
    <property type="match status" value="2"/>
</dbReference>
<evidence type="ECO:0000256" key="8">
    <source>
        <dbReference type="ARBA" id="ARBA00023136"/>
    </source>
</evidence>
<dbReference type="InterPro" id="IPR050095">
    <property type="entry name" value="ECF_ABC_transporter_ATP-bd"/>
</dbReference>
<keyword evidence="8" id="KW-0472">Membrane</keyword>
<evidence type="ECO:0000313" key="10">
    <source>
        <dbReference type="EMBL" id="MCC2125108.1"/>
    </source>
</evidence>
<dbReference type="AlphaFoldDB" id="A0AAE3A7Z7"/>
<evidence type="ECO:0000256" key="1">
    <source>
        <dbReference type="ARBA" id="ARBA00004202"/>
    </source>
</evidence>
<protein>
    <submittedName>
        <fullName evidence="10">ATP-binding cassette domain-containing protein</fullName>
    </submittedName>
</protein>
<dbReference type="GO" id="GO:0043190">
    <property type="term" value="C:ATP-binding cassette (ABC) transporter complex"/>
    <property type="evidence" value="ECO:0007669"/>
    <property type="project" value="TreeGrafter"/>
</dbReference>
<dbReference type="InterPro" id="IPR015856">
    <property type="entry name" value="ABC_transpr_CbiO/EcfA_su"/>
</dbReference>
<feature type="domain" description="ABC transporter" evidence="9">
    <location>
        <begin position="4"/>
        <end position="242"/>
    </location>
</feature>
<dbReference type="Gene3D" id="3.40.50.300">
    <property type="entry name" value="P-loop containing nucleotide triphosphate hydrolases"/>
    <property type="match status" value="2"/>
</dbReference>
<keyword evidence="11" id="KW-1185">Reference proteome</keyword>
<comment type="subcellular location">
    <subcellularLocation>
        <location evidence="1">Cell membrane</location>
        <topology evidence="1">Peripheral membrane protein</topology>
    </subcellularLocation>
</comment>
<sequence>MAFLRIDKLSFAYPDARTRALDEISFSIDKGEYLVICGESGCGKTTLLRQIKPELTPAGAREGTVYFHDKNVHGISPEETAVKIGFVQQDPDNQIVTDFVWHELAFGLENMALPTSAIRRRVSEMASFFGMEDWFHKKTYELSGGQKQMLNLASIMAMNPELLVLDEPTSMLDPLASQNLLQMVSRINRELGVAVIICEHRLEEVFQTADRVLLMEKGQIQLLDTPQWVAEELSRNLTDSSKNISRIYPGLPGAVRIFSGLRQEGLYPTEEKTPISIREARNALPKLLENTHIHILPDKKIPTKESQKHKTVLEAKELWFRYQEKSPDVLRGLSLSVGEGELTALLGGNGSGKSTLLKLLSGVSRPLRGKVKMEKGRRLAMLPQSPKALFTTDTLWEDLMDSANGNEEKAKTMAARMNLSDKIYAHPYDLSGGELQRAAIGKLLLRDADILLLDEPTKGLDAGLKGDLAGYLKELCREGISILLVTHDLEFAAAYADRCALLFDGQIVSEEEPHAFFSGNRFYTTSAGLIAGDCIPGAITCEEVIAACRNAASS</sequence>
<dbReference type="RefSeq" id="WP_308458592.1">
    <property type="nucleotide sequence ID" value="NZ_JAJEPS010000002.1"/>
</dbReference>
<dbReference type="InterPro" id="IPR027417">
    <property type="entry name" value="P-loop_NTPase"/>
</dbReference>
<comment type="caution">
    <text evidence="10">The sequence shown here is derived from an EMBL/GenBank/DDBJ whole genome shotgun (WGS) entry which is preliminary data.</text>
</comment>
<keyword evidence="6 10" id="KW-0067">ATP-binding</keyword>
<dbReference type="GO" id="GO:0016887">
    <property type="term" value="F:ATP hydrolysis activity"/>
    <property type="evidence" value="ECO:0007669"/>
    <property type="project" value="InterPro"/>
</dbReference>